<dbReference type="Proteomes" id="UP001324533">
    <property type="component" value="Chromosome"/>
</dbReference>
<dbReference type="PANTHER" id="PTHR43244:SF2">
    <property type="entry name" value="CONSERVED HYPOTHETICAL ALANINE AND PROLINE-RICH PROTEIN"/>
    <property type="match status" value="1"/>
</dbReference>
<dbReference type="SUPFAM" id="SSF51679">
    <property type="entry name" value="Bacterial luciferase-like"/>
    <property type="match status" value="1"/>
</dbReference>
<keyword evidence="3" id="KW-1185">Reference proteome</keyword>
<proteinExistence type="predicted"/>
<dbReference type="InterPro" id="IPR011251">
    <property type="entry name" value="Luciferase-like_dom"/>
</dbReference>
<evidence type="ECO:0000313" key="2">
    <source>
        <dbReference type="EMBL" id="WQB71665.1"/>
    </source>
</evidence>
<dbReference type="Gene3D" id="3.20.20.30">
    <property type="entry name" value="Luciferase-like domain"/>
    <property type="match status" value="2"/>
</dbReference>
<reference evidence="2 3" key="1">
    <citation type="submission" date="2023-06" db="EMBL/GenBank/DDBJ databases">
        <title>Rock-solubilizing bacteria, Microbacterium invictum, promotes re-establishment of vegetation in rocky wasteland by accelerating rock bio-weathering and reshaping soil bacterial community.</title>
        <authorList>
            <person name="Liu C."/>
        </authorList>
    </citation>
    <scope>NUCLEOTIDE SEQUENCE [LARGE SCALE GENOMIC DNA]</scope>
    <source>
        <strain evidence="2 3">X-18</strain>
    </source>
</reference>
<accession>A0ABZ0VDG9</accession>
<dbReference type="InterPro" id="IPR050564">
    <property type="entry name" value="F420-G6PD/mer"/>
</dbReference>
<organism evidence="2 3">
    <name type="scientific">Microbacterium invictum</name>
    <dbReference type="NCBI Taxonomy" id="515415"/>
    <lineage>
        <taxon>Bacteria</taxon>
        <taxon>Bacillati</taxon>
        <taxon>Actinomycetota</taxon>
        <taxon>Actinomycetes</taxon>
        <taxon>Micrococcales</taxon>
        <taxon>Microbacteriaceae</taxon>
        <taxon>Microbacterium</taxon>
    </lineage>
</organism>
<dbReference type="InterPro" id="IPR036661">
    <property type="entry name" value="Luciferase-like_sf"/>
</dbReference>
<dbReference type="PANTHER" id="PTHR43244">
    <property type="match status" value="1"/>
</dbReference>
<dbReference type="EMBL" id="CP139779">
    <property type="protein sequence ID" value="WQB71665.1"/>
    <property type="molecule type" value="Genomic_DNA"/>
</dbReference>
<gene>
    <name evidence="2" type="ORF">T9R20_06835</name>
</gene>
<evidence type="ECO:0000259" key="1">
    <source>
        <dbReference type="Pfam" id="PF00296"/>
    </source>
</evidence>
<dbReference type="RefSeq" id="WP_322411776.1">
    <property type="nucleotide sequence ID" value="NZ_CP139779.1"/>
</dbReference>
<name>A0ABZ0VDG9_9MICO</name>
<sequence length="256" mass="26390">MACSIGIAAAAGPEFARTIAPAIEDAGFSALWVNDTPGHDALEVLAAVAEVTGRLGLATGVIPVDRRPGEEIARRVVDLGLPDDRLTLGIGSGGLRHGALDAVRTAVDHLRDGTPARLVVGALGPRMRHLGATTADGVLLSWLSPEIAAAQADQAHRAGTAAHAALYVRAALDADAMPRLEAERDAYAGYPAYAANYARLGLSPADTVITPETAADRLPAYLGGVDEVVLRMMLADPSDGAAALRFIDRAAEIAVP</sequence>
<dbReference type="Pfam" id="PF00296">
    <property type="entry name" value="Bac_luciferase"/>
    <property type="match status" value="1"/>
</dbReference>
<evidence type="ECO:0000313" key="3">
    <source>
        <dbReference type="Proteomes" id="UP001324533"/>
    </source>
</evidence>
<protein>
    <submittedName>
        <fullName evidence="2">LLM class flavin-dependent oxidoreductase</fullName>
    </submittedName>
</protein>
<feature type="domain" description="Luciferase-like" evidence="1">
    <location>
        <begin position="12"/>
        <end position="96"/>
    </location>
</feature>